<organism evidence="13 14">
    <name type="scientific">Brachionus calyciflorus</name>
    <dbReference type="NCBI Taxonomy" id="104777"/>
    <lineage>
        <taxon>Eukaryota</taxon>
        <taxon>Metazoa</taxon>
        <taxon>Spiralia</taxon>
        <taxon>Gnathifera</taxon>
        <taxon>Rotifera</taxon>
        <taxon>Eurotatoria</taxon>
        <taxon>Monogononta</taxon>
        <taxon>Pseudotrocha</taxon>
        <taxon>Ploima</taxon>
        <taxon>Brachionidae</taxon>
        <taxon>Brachionus</taxon>
    </lineage>
</organism>
<keyword evidence="9 11" id="KW-0739">Sodium transport</keyword>
<feature type="transmembrane region" description="Helical" evidence="12">
    <location>
        <begin position="45"/>
        <end position="70"/>
    </location>
</feature>
<feature type="transmembrane region" description="Helical" evidence="12">
    <location>
        <begin position="444"/>
        <end position="468"/>
    </location>
</feature>
<keyword evidence="8 12" id="KW-0472">Membrane</keyword>
<name>A0A814KI49_9BILA</name>
<comment type="caution">
    <text evidence="13">The sequence shown here is derived from an EMBL/GenBank/DDBJ whole genome shotgun (WGS) entry which is preliminary data.</text>
</comment>
<evidence type="ECO:0000256" key="12">
    <source>
        <dbReference type="SAM" id="Phobius"/>
    </source>
</evidence>
<protein>
    <submittedName>
        <fullName evidence="13">Uncharacterized protein</fullName>
    </submittedName>
</protein>
<evidence type="ECO:0000256" key="2">
    <source>
        <dbReference type="ARBA" id="ARBA00022448"/>
    </source>
</evidence>
<reference evidence="13" key="1">
    <citation type="submission" date="2021-02" db="EMBL/GenBank/DDBJ databases">
        <authorList>
            <person name="Nowell W R."/>
        </authorList>
    </citation>
    <scope>NUCLEOTIDE SEQUENCE</scope>
    <source>
        <strain evidence="13">Ploen Becks lab</strain>
    </source>
</reference>
<dbReference type="InterPro" id="IPR020903">
    <property type="entry name" value="ENaC_CS"/>
</dbReference>
<dbReference type="GO" id="GO:0005886">
    <property type="term" value="C:plasma membrane"/>
    <property type="evidence" value="ECO:0007669"/>
    <property type="project" value="TreeGrafter"/>
</dbReference>
<evidence type="ECO:0000256" key="11">
    <source>
        <dbReference type="RuleBase" id="RU000679"/>
    </source>
</evidence>
<dbReference type="Pfam" id="PF00858">
    <property type="entry name" value="ASC"/>
    <property type="match status" value="1"/>
</dbReference>
<dbReference type="AlphaFoldDB" id="A0A814KI49"/>
<evidence type="ECO:0000256" key="6">
    <source>
        <dbReference type="ARBA" id="ARBA00023053"/>
    </source>
</evidence>
<evidence type="ECO:0000256" key="8">
    <source>
        <dbReference type="ARBA" id="ARBA00023136"/>
    </source>
</evidence>
<keyword evidence="10 11" id="KW-0407">Ion channel</keyword>
<gene>
    <name evidence="13" type="ORF">OXX778_LOCUS18843</name>
</gene>
<evidence type="ECO:0000313" key="13">
    <source>
        <dbReference type="EMBL" id="CAF1051372.1"/>
    </source>
</evidence>
<comment type="similarity">
    <text evidence="11">Belongs to the amiloride-sensitive sodium channel (TC 1.A.6) family.</text>
</comment>
<dbReference type="PRINTS" id="PR01078">
    <property type="entry name" value="AMINACHANNEL"/>
</dbReference>
<dbReference type="GO" id="GO:0015280">
    <property type="term" value="F:ligand-gated sodium channel activity"/>
    <property type="evidence" value="ECO:0007669"/>
    <property type="project" value="TreeGrafter"/>
</dbReference>
<accession>A0A814KI49</accession>
<evidence type="ECO:0000256" key="1">
    <source>
        <dbReference type="ARBA" id="ARBA00004141"/>
    </source>
</evidence>
<dbReference type="Gene3D" id="2.60.470.10">
    <property type="entry name" value="Acid-sensing ion channels like domains"/>
    <property type="match status" value="1"/>
</dbReference>
<evidence type="ECO:0000256" key="5">
    <source>
        <dbReference type="ARBA" id="ARBA00022989"/>
    </source>
</evidence>
<evidence type="ECO:0000256" key="4">
    <source>
        <dbReference type="ARBA" id="ARBA00022692"/>
    </source>
</evidence>
<dbReference type="Proteomes" id="UP000663879">
    <property type="component" value="Unassembled WGS sequence"/>
</dbReference>
<keyword evidence="7 11" id="KW-0406">Ion transport</keyword>
<comment type="subcellular location">
    <subcellularLocation>
        <location evidence="1">Membrane</location>
        <topology evidence="1">Multi-pass membrane protein</topology>
    </subcellularLocation>
</comment>
<evidence type="ECO:0000256" key="7">
    <source>
        <dbReference type="ARBA" id="ARBA00023065"/>
    </source>
</evidence>
<dbReference type="PROSITE" id="PS01206">
    <property type="entry name" value="ASC"/>
    <property type="match status" value="1"/>
</dbReference>
<dbReference type="EMBL" id="CAJNOC010005401">
    <property type="protein sequence ID" value="CAF1051372.1"/>
    <property type="molecule type" value="Genomic_DNA"/>
</dbReference>
<dbReference type="PANTHER" id="PTHR11690:SF248">
    <property type="entry name" value="PICKPOCKET 17, ISOFORM A"/>
    <property type="match status" value="1"/>
</dbReference>
<dbReference type="InterPro" id="IPR001873">
    <property type="entry name" value="ENaC"/>
</dbReference>
<dbReference type="PANTHER" id="PTHR11690">
    <property type="entry name" value="AMILORIDE-SENSITIVE SODIUM CHANNEL-RELATED"/>
    <property type="match status" value="1"/>
</dbReference>
<proteinExistence type="inferred from homology"/>
<keyword evidence="2 11" id="KW-0813">Transport</keyword>
<keyword evidence="14" id="KW-1185">Reference proteome</keyword>
<dbReference type="Gene3D" id="1.10.287.770">
    <property type="entry name" value="YojJ-like"/>
    <property type="match status" value="1"/>
</dbReference>
<evidence type="ECO:0000256" key="10">
    <source>
        <dbReference type="ARBA" id="ARBA00023303"/>
    </source>
</evidence>
<sequence>MGKKDLSVKPNLSTQIKNAACEIILSSTSHGFPNILRSTNLAIKLMWTIFTVLFLGICGYMITAAIISYFNYDVVTVIRVKNEFKPYFPTVTLCNLNYFTSDEAITLIKPFENSKVFFDPFDLSFDMMAKGISKQDPKFLINSKIFSDLQEKLIVYCGYAMEACNKSEFKFYFHPNYGNCYQFNTGYNQNGSKTPLKTTIVTEKAQGLRLVLNTSVPESLKFITPFTGAIVFIHNHTTDPMMVTGITLSPKTETNIALSRMFYSSQPKPYSQCETGTNDPNSFSSELYKLVLQNTQFYTQTLCVYQCFQRELIENCDCSVTTFPDFYKAKSCVGQEQTICLQKVFDMAKNTDFFTATCYQECPLECDGMTFQKTVSTTQYSNAQFEEYLKLSRFTPYFNKTEVNGNDFTAFSVYYENLGYIDIEESPSMEWVDLLSNLGGIAGLFLGVSFLSFVEIIECVMQIILIFINQNKINQTK</sequence>
<keyword evidence="3 11" id="KW-0894">Sodium channel</keyword>
<evidence type="ECO:0000313" key="14">
    <source>
        <dbReference type="Proteomes" id="UP000663879"/>
    </source>
</evidence>
<keyword evidence="4 11" id="KW-0812">Transmembrane</keyword>
<evidence type="ECO:0000256" key="9">
    <source>
        <dbReference type="ARBA" id="ARBA00023201"/>
    </source>
</evidence>
<keyword evidence="5 12" id="KW-1133">Transmembrane helix</keyword>
<evidence type="ECO:0000256" key="3">
    <source>
        <dbReference type="ARBA" id="ARBA00022461"/>
    </source>
</evidence>
<dbReference type="OrthoDB" id="6021021at2759"/>
<keyword evidence="6" id="KW-0915">Sodium</keyword>